<keyword evidence="2" id="KW-0378">Hydrolase</keyword>
<protein>
    <recommendedName>
        <fullName evidence="8">Peptidase M24 domain-containing protein</fullName>
    </recommendedName>
</protein>
<dbReference type="InterPro" id="IPR000587">
    <property type="entry name" value="Creatinase_N"/>
</dbReference>
<dbReference type="InterPro" id="IPR050659">
    <property type="entry name" value="Peptidase_M24B"/>
</dbReference>
<dbReference type="SUPFAM" id="SSF55920">
    <property type="entry name" value="Creatinase/aminopeptidase"/>
    <property type="match status" value="1"/>
</dbReference>
<dbReference type="PROSITE" id="PS00491">
    <property type="entry name" value="PROLINE_PEPTIDASE"/>
    <property type="match status" value="1"/>
</dbReference>
<evidence type="ECO:0000259" key="4">
    <source>
        <dbReference type="Pfam" id="PF00557"/>
    </source>
</evidence>
<keyword evidence="1 3" id="KW-0479">Metal-binding</keyword>
<evidence type="ECO:0000313" key="6">
    <source>
        <dbReference type="EMBL" id="OGY58837.1"/>
    </source>
</evidence>
<dbReference type="PANTHER" id="PTHR46112">
    <property type="entry name" value="AMINOPEPTIDASE"/>
    <property type="match status" value="1"/>
</dbReference>
<gene>
    <name evidence="6" type="ORF">A3F24_02370</name>
</gene>
<feature type="domain" description="Peptidase M24" evidence="4">
    <location>
        <begin position="145"/>
        <end position="351"/>
    </location>
</feature>
<dbReference type="STRING" id="1797689.A3F24_02370"/>
<comment type="caution">
    <text evidence="6">The sequence shown here is derived from an EMBL/GenBank/DDBJ whole genome shotgun (WGS) entry which is preliminary data.</text>
</comment>
<dbReference type="Pfam" id="PF00557">
    <property type="entry name" value="Peptidase_M24"/>
    <property type="match status" value="1"/>
</dbReference>
<dbReference type="GO" id="GO:0046872">
    <property type="term" value="F:metal ion binding"/>
    <property type="evidence" value="ECO:0007669"/>
    <property type="project" value="UniProtKB-KW"/>
</dbReference>
<evidence type="ECO:0000256" key="3">
    <source>
        <dbReference type="RuleBase" id="RU000590"/>
    </source>
</evidence>
<dbReference type="Proteomes" id="UP000178515">
    <property type="component" value="Unassembled WGS sequence"/>
</dbReference>
<dbReference type="Gene3D" id="3.90.230.10">
    <property type="entry name" value="Creatinase/methionine aminopeptidase superfamily"/>
    <property type="match status" value="1"/>
</dbReference>
<dbReference type="InterPro" id="IPR001131">
    <property type="entry name" value="Peptidase_M24B_aminopep-P_CS"/>
</dbReference>
<dbReference type="AlphaFoldDB" id="A0A1G1Z578"/>
<sequence>MTTRIKKVQNELKKSGAGGIIITNETNVKYLTGFSDLPVGSRSGTLFITKDKAHLVIPTGALFEAQNLNSVKKKEIKLITIYKWEDRWKICARYFSSKAAVFIEKSDIHVDEWEIMRRFLKRKFKDARWLVERLRVVKDNNELKKIRKAVDITDKTFLETVKFLKSRDYTKLTERDVAAKIEDIAKRLGGEGLAFPSIVAVGKNSAETHHHSSNEKLKKNKPLLIDIGIVYKDYMGDLTRTIFLGKPSKEFKKIYKIVLEANEKSIAACHLGVPAQKLYEITVQHFKKYRLDKYFTHSLGHGVGLEIHEAPILRPPQKGSLKEKMVVTIEPGLYFKDKFGVRIEDYLAITKNGHEVLSSKSPKEKIIEI</sequence>
<comment type="similarity">
    <text evidence="3">Belongs to the peptidase M24B family.</text>
</comment>
<dbReference type="EMBL" id="MHIX01000032">
    <property type="protein sequence ID" value="OGY58837.1"/>
    <property type="molecule type" value="Genomic_DNA"/>
</dbReference>
<organism evidence="6 7">
    <name type="scientific">Candidatus Colwellbacteria bacterium RIFCSPHIGHO2_12_FULL_44_17</name>
    <dbReference type="NCBI Taxonomy" id="1797689"/>
    <lineage>
        <taxon>Bacteria</taxon>
        <taxon>Candidatus Colwelliibacteriota</taxon>
    </lineage>
</organism>
<evidence type="ECO:0008006" key="8">
    <source>
        <dbReference type="Google" id="ProtNLM"/>
    </source>
</evidence>
<proteinExistence type="inferred from homology"/>
<dbReference type="Pfam" id="PF01321">
    <property type="entry name" value="Creatinase_N"/>
    <property type="match status" value="1"/>
</dbReference>
<dbReference type="InterPro" id="IPR036005">
    <property type="entry name" value="Creatinase/aminopeptidase-like"/>
</dbReference>
<evidence type="ECO:0000256" key="2">
    <source>
        <dbReference type="ARBA" id="ARBA00022801"/>
    </source>
</evidence>
<feature type="domain" description="Creatinase N-terminal" evidence="5">
    <location>
        <begin position="4"/>
        <end position="137"/>
    </location>
</feature>
<evidence type="ECO:0000313" key="7">
    <source>
        <dbReference type="Proteomes" id="UP000178515"/>
    </source>
</evidence>
<evidence type="ECO:0000256" key="1">
    <source>
        <dbReference type="ARBA" id="ARBA00022723"/>
    </source>
</evidence>
<reference evidence="6 7" key="1">
    <citation type="journal article" date="2016" name="Nat. Commun.">
        <title>Thousands of microbial genomes shed light on interconnected biogeochemical processes in an aquifer system.</title>
        <authorList>
            <person name="Anantharaman K."/>
            <person name="Brown C.T."/>
            <person name="Hug L.A."/>
            <person name="Sharon I."/>
            <person name="Castelle C.J."/>
            <person name="Probst A.J."/>
            <person name="Thomas B.C."/>
            <person name="Singh A."/>
            <person name="Wilkins M.J."/>
            <person name="Karaoz U."/>
            <person name="Brodie E.L."/>
            <person name="Williams K.H."/>
            <person name="Hubbard S.S."/>
            <person name="Banfield J.F."/>
        </authorList>
    </citation>
    <scope>NUCLEOTIDE SEQUENCE [LARGE SCALE GENOMIC DNA]</scope>
</reference>
<evidence type="ECO:0000259" key="5">
    <source>
        <dbReference type="Pfam" id="PF01321"/>
    </source>
</evidence>
<dbReference type="SUPFAM" id="SSF53092">
    <property type="entry name" value="Creatinase/prolidase N-terminal domain"/>
    <property type="match status" value="1"/>
</dbReference>
<dbReference type="InterPro" id="IPR000994">
    <property type="entry name" value="Pept_M24"/>
</dbReference>
<dbReference type="Gene3D" id="3.40.350.10">
    <property type="entry name" value="Creatinase/prolidase N-terminal domain"/>
    <property type="match status" value="1"/>
</dbReference>
<dbReference type="InterPro" id="IPR029149">
    <property type="entry name" value="Creatin/AminoP/Spt16_N"/>
</dbReference>
<accession>A0A1G1Z578</accession>
<dbReference type="GO" id="GO:0016787">
    <property type="term" value="F:hydrolase activity"/>
    <property type="evidence" value="ECO:0007669"/>
    <property type="project" value="UniProtKB-KW"/>
</dbReference>
<dbReference type="PANTHER" id="PTHR46112:SF3">
    <property type="entry name" value="AMINOPEPTIDASE YPDF"/>
    <property type="match status" value="1"/>
</dbReference>
<name>A0A1G1Z578_9BACT</name>